<evidence type="ECO:0000313" key="2">
    <source>
        <dbReference type="Proteomes" id="UP000006038"/>
    </source>
</evidence>
<protein>
    <recommendedName>
        <fullName evidence="3">Ubiquitin-like protease family profile domain-containing protein</fullName>
    </recommendedName>
</protein>
<dbReference type="SUPFAM" id="SSF54001">
    <property type="entry name" value="Cysteine proteinases"/>
    <property type="match status" value="1"/>
</dbReference>
<dbReference type="Proteomes" id="UP000006038">
    <property type="component" value="Chromosome 12"/>
</dbReference>
<reference evidence="1" key="1">
    <citation type="journal article" date="2013" name="Nat. Commun.">
        <title>Whole-genome sequencing of Oryza brachyantha reveals mechanisms underlying Oryza genome evolution.</title>
        <authorList>
            <person name="Chen J."/>
            <person name="Huang Q."/>
            <person name="Gao D."/>
            <person name="Wang J."/>
            <person name="Lang Y."/>
            <person name="Liu T."/>
            <person name="Li B."/>
            <person name="Bai Z."/>
            <person name="Luis Goicoechea J."/>
            <person name="Liang C."/>
            <person name="Chen C."/>
            <person name="Zhang W."/>
            <person name="Sun S."/>
            <person name="Liao Y."/>
            <person name="Zhang X."/>
            <person name="Yang L."/>
            <person name="Song C."/>
            <person name="Wang M."/>
            <person name="Shi J."/>
            <person name="Liu G."/>
            <person name="Liu J."/>
            <person name="Zhou H."/>
            <person name="Zhou W."/>
            <person name="Yu Q."/>
            <person name="An N."/>
            <person name="Chen Y."/>
            <person name="Cai Q."/>
            <person name="Wang B."/>
            <person name="Liu B."/>
            <person name="Min J."/>
            <person name="Huang Y."/>
            <person name="Wu H."/>
            <person name="Li Z."/>
            <person name="Zhang Y."/>
            <person name="Yin Y."/>
            <person name="Song W."/>
            <person name="Jiang J."/>
            <person name="Jackson S.A."/>
            <person name="Wing R.A."/>
            <person name="Wang J."/>
            <person name="Chen M."/>
        </authorList>
    </citation>
    <scope>NUCLEOTIDE SEQUENCE [LARGE SCALE GENOMIC DNA]</scope>
    <source>
        <strain evidence="1">cv. IRGC 101232</strain>
    </source>
</reference>
<name>J3NDB0_ORYBR</name>
<sequence>MVYYLNSVISPIYTWVPITEALDRAWEPYVTKGGKHDAKRTGITHKLDFPIAQQTGLMCGFHVCHHMSNLSQQLASVKSTTFDASKIRGEIAAFLLTDVINPKGQFHASKYKG</sequence>
<keyword evidence="2" id="KW-1185">Reference proteome</keyword>
<reference evidence="1" key="2">
    <citation type="submission" date="2013-04" db="UniProtKB">
        <authorList>
            <consortium name="EnsemblPlants"/>
        </authorList>
    </citation>
    <scope>IDENTIFICATION</scope>
</reference>
<dbReference type="Gramene" id="OB12G19680.1">
    <property type="protein sequence ID" value="OB12G19680.1"/>
    <property type="gene ID" value="OB12G19680"/>
</dbReference>
<evidence type="ECO:0008006" key="3">
    <source>
        <dbReference type="Google" id="ProtNLM"/>
    </source>
</evidence>
<dbReference type="AlphaFoldDB" id="J3NDB0"/>
<proteinExistence type="predicted"/>
<dbReference type="InterPro" id="IPR038765">
    <property type="entry name" value="Papain-like_cys_pep_sf"/>
</dbReference>
<dbReference type="HOGENOM" id="CLU_2137336_0_0_1"/>
<organism evidence="1">
    <name type="scientific">Oryza brachyantha</name>
    <name type="common">malo sina</name>
    <dbReference type="NCBI Taxonomy" id="4533"/>
    <lineage>
        <taxon>Eukaryota</taxon>
        <taxon>Viridiplantae</taxon>
        <taxon>Streptophyta</taxon>
        <taxon>Embryophyta</taxon>
        <taxon>Tracheophyta</taxon>
        <taxon>Spermatophyta</taxon>
        <taxon>Magnoliopsida</taxon>
        <taxon>Liliopsida</taxon>
        <taxon>Poales</taxon>
        <taxon>Poaceae</taxon>
        <taxon>BOP clade</taxon>
        <taxon>Oryzoideae</taxon>
        <taxon>Oryzeae</taxon>
        <taxon>Oryzinae</taxon>
        <taxon>Oryza</taxon>
    </lineage>
</organism>
<evidence type="ECO:0000313" key="1">
    <source>
        <dbReference type="EnsemblPlants" id="OB12G19680.1"/>
    </source>
</evidence>
<accession>J3NDB0</accession>
<dbReference type="EnsemblPlants" id="OB12G19680.1">
    <property type="protein sequence ID" value="OB12G19680.1"/>
    <property type="gene ID" value="OB12G19680"/>
</dbReference>